<name>A0A068NK77_FIMGI</name>
<feature type="transmembrane region" description="Helical" evidence="2">
    <location>
        <begin position="180"/>
        <end position="199"/>
    </location>
</feature>
<evidence type="ECO:0000313" key="5">
    <source>
        <dbReference type="Proteomes" id="UP000027982"/>
    </source>
</evidence>
<evidence type="ECO:0000259" key="3">
    <source>
        <dbReference type="PROSITE" id="PS50125"/>
    </source>
</evidence>
<dbReference type="STRING" id="661478.OP10G_0489"/>
<keyword evidence="5" id="KW-1185">Reference proteome</keyword>
<feature type="transmembrane region" description="Helical" evidence="2">
    <location>
        <begin position="152"/>
        <end position="174"/>
    </location>
</feature>
<dbReference type="GO" id="GO:0004016">
    <property type="term" value="F:adenylate cyclase activity"/>
    <property type="evidence" value="ECO:0007669"/>
    <property type="project" value="UniProtKB-ARBA"/>
</dbReference>
<evidence type="ECO:0000256" key="2">
    <source>
        <dbReference type="SAM" id="Phobius"/>
    </source>
</evidence>
<dbReference type="InterPro" id="IPR001054">
    <property type="entry name" value="A/G_cyclase"/>
</dbReference>
<dbReference type="HOGENOM" id="CLU_656809_0_0_0"/>
<feature type="transmembrane region" description="Helical" evidence="2">
    <location>
        <begin position="92"/>
        <end position="108"/>
    </location>
</feature>
<dbReference type="PANTHER" id="PTHR43081">
    <property type="entry name" value="ADENYLATE CYCLASE, TERMINAL-DIFFERENTIATION SPECIFIC-RELATED"/>
    <property type="match status" value="1"/>
</dbReference>
<dbReference type="GO" id="GO:0035556">
    <property type="term" value="P:intracellular signal transduction"/>
    <property type="evidence" value="ECO:0007669"/>
    <property type="project" value="InterPro"/>
</dbReference>
<dbReference type="PANTHER" id="PTHR43081:SF19">
    <property type="entry name" value="PH-SENSITIVE ADENYLATE CYCLASE RV1264"/>
    <property type="match status" value="1"/>
</dbReference>
<dbReference type="SMART" id="SM00044">
    <property type="entry name" value="CYCc"/>
    <property type="match status" value="1"/>
</dbReference>
<protein>
    <recommendedName>
        <fullName evidence="3">Guanylate cyclase domain-containing protein</fullName>
    </recommendedName>
</protein>
<dbReference type="eggNOG" id="COG2114">
    <property type="taxonomic scope" value="Bacteria"/>
</dbReference>
<dbReference type="RefSeq" id="WP_025227483.1">
    <property type="nucleotide sequence ID" value="NZ_CP007139.1"/>
</dbReference>
<feature type="transmembrane region" description="Helical" evidence="2">
    <location>
        <begin position="120"/>
        <end position="140"/>
    </location>
</feature>
<dbReference type="InterPro" id="IPR050697">
    <property type="entry name" value="Adenylyl/Guanylyl_Cyclase_3/4"/>
</dbReference>
<dbReference type="OrthoDB" id="54411at2"/>
<evidence type="ECO:0000256" key="1">
    <source>
        <dbReference type="ARBA" id="ARBA00005381"/>
    </source>
</evidence>
<accession>A0A068NK77</accession>
<proteinExistence type="inferred from homology"/>
<keyword evidence="2" id="KW-0472">Membrane</keyword>
<keyword evidence="2" id="KW-1133">Transmembrane helix</keyword>
<organism evidence="4 5">
    <name type="scientific">Fimbriimonas ginsengisoli Gsoil 348</name>
    <dbReference type="NCBI Taxonomy" id="661478"/>
    <lineage>
        <taxon>Bacteria</taxon>
        <taxon>Bacillati</taxon>
        <taxon>Armatimonadota</taxon>
        <taxon>Fimbriimonadia</taxon>
        <taxon>Fimbriimonadales</taxon>
        <taxon>Fimbriimonadaceae</taxon>
        <taxon>Fimbriimonas</taxon>
    </lineage>
</organism>
<comment type="similarity">
    <text evidence="1">Belongs to the adenylyl cyclase class-3 family.</text>
</comment>
<dbReference type="AlphaFoldDB" id="A0A068NK77"/>
<dbReference type="Gene3D" id="3.30.70.1230">
    <property type="entry name" value="Nucleotide cyclase"/>
    <property type="match status" value="1"/>
</dbReference>
<dbReference type="GO" id="GO:0006171">
    <property type="term" value="P:cAMP biosynthetic process"/>
    <property type="evidence" value="ECO:0007669"/>
    <property type="project" value="TreeGrafter"/>
</dbReference>
<feature type="domain" description="Guanylate cyclase" evidence="3">
    <location>
        <begin position="237"/>
        <end position="358"/>
    </location>
</feature>
<dbReference type="SUPFAM" id="SSF55073">
    <property type="entry name" value="Nucleotide cyclase"/>
    <property type="match status" value="1"/>
</dbReference>
<dbReference type="CDD" id="cd07302">
    <property type="entry name" value="CHD"/>
    <property type="match status" value="1"/>
</dbReference>
<evidence type="ECO:0000313" key="4">
    <source>
        <dbReference type="EMBL" id="AIE83857.1"/>
    </source>
</evidence>
<dbReference type="InterPro" id="IPR029787">
    <property type="entry name" value="Nucleotide_cyclase"/>
</dbReference>
<dbReference type="Pfam" id="PF00211">
    <property type="entry name" value="Guanylate_cyc"/>
    <property type="match status" value="1"/>
</dbReference>
<dbReference type="EMBL" id="CP007139">
    <property type="protein sequence ID" value="AIE83857.1"/>
    <property type="molecule type" value="Genomic_DNA"/>
</dbReference>
<dbReference type="KEGG" id="fgi:OP10G_0489"/>
<dbReference type="PROSITE" id="PS50125">
    <property type="entry name" value="GUANYLATE_CYCLASE_2"/>
    <property type="match status" value="1"/>
</dbReference>
<reference evidence="4 5" key="1">
    <citation type="journal article" date="2014" name="PLoS ONE">
        <title>The first complete genome sequence of the class fimbriimonadia in the phylum armatimonadetes.</title>
        <authorList>
            <person name="Hu Z.Y."/>
            <person name="Wang Y.Z."/>
            <person name="Im W.T."/>
            <person name="Wang S.Y."/>
            <person name="Zhao G.P."/>
            <person name="Zheng H.J."/>
            <person name="Quan Z.X."/>
        </authorList>
    </citation>
    <scope>NUCLEOTIDE SEQUENCE [LARGE SCALE GENOMIC DNA]</scope>
    <source>
        <strain evidence="4">Gsoil 348</strain>
    </source>
</reference>
<gene>
    <name evidence="4" type="ORF">OP10G_0489</name>
</gene>
<dbReference type="Proteomes" id="UP000027982">
    <property type="component" value="Chromosome"/>
</dbReference>
<sequence>MEGTLRQRHTKLDESKLGEDSVDQMIVLAERLREASGGEIDESAIQAVAEATGAPLEYVRLAVKLRTEKEKHGFLATVRSQFFTLEPQTRRFVIAGLTASGCALLIDIEKRIALSTGQPFNRVFSMLALCLAGVGLYNIGISRDTRQAAISGAIFGAGYCLMQSVFGLLLGLRMYSPPELMVVMAIAGAVMGAAIQKIVERNREKLGLKDPVQERQELLRQLHHLREKLHTGEQSLTFVSVDIVGSTRLKQQADPLAVEYTFNEYLHFVERVTTRYGGRVHSTAGDGVISAFDSPSQAFLAAKNIQTEILELNTFRNKIGSPIVLRCGMHTGTVVTPEAGDVTSLNFADVIDIASHLQKVAPPGGIAVSDMTAHHLPGGPDSVGTTRVEAHDTRGVVWSPRTSLTAASLNAPPLPNQA</sequence>
<keyword evidence="2" id="KW-0812">Transmembrane</keyword>